<dbReference type="GeneID" id="14011615"/>
<gene>
    <name evidence="1" type="ORF">BCD7_0096</name>
</gene>
<proteinExistence type="predicted"/>
<keyword evidence="2" id="KW-1185">Reference proteome</keyword>
<name>J9PTZ7_9CAUD</name>
<accession>J9PTZ7</accession>
<evidence type="ECO:0000313" key="1">
    <source>
        <dbReference type="EMBL" id="AEZ50543.1"/>
    </source>
</evidence>
<dbReference type="Proteomes" id="UP000006298">
    <property type="component" value="Segment"/>
</dbReference>
<dbReference type="KEGG" id="vg:14011615"/>
<evidence type="ECO:0000313" key="2">
    <source>
        <dbReference type="Proteomes" id="UP000006298"/>
    </source>
</evidence>
<dbReference type="EMBL" id="JN712910">
    <property type="protein sequence ID" value="AEZ50543.1"/>
    <property type="molecule type" value="Genomic_DNA"/>
</dbReference>
<sequence length="160" mass="18352">MTSELYGDWDKFAQILHNLKDNEPEYDDVIRSVGQKIAEKIREMIEGQEIDMPALDDEYLADKVSEGYDSRILIRTHKFVDSIKLVYEEDRGDGIMVFIGVDGGTTDTGLSMQELADFIEFGTSKQPARMPFHKSWAMMEHEIMEEVSQRLLAIIEGDLK</sequence>
<reference evidence="1 2" key="1">
    <citation type="submission" date="2011-09" db="EMBL/GenBank/DDBJ databases">
        <title>Complete Genome Sequence of Bacillus cereus Bacteriophage BCD7.</title>
        <authorList>
            <person name="Lee J.-H."/>
            <person name="Shin H."/>
            <person name="Son B."/>
            <person name="Ryu S."/>
        </authorList>
    </citation>
    <scope>NUCLEOTIDE SEQUENCE [LARGE SCALE GENOMIC DNA]</scope>
</reference>
<protein>
    <submittedName>
        <fullName evidence="1">Uncharacterized protein</fullName>
    </submittedName>
</protein>
<dbReference type="RefSeq" id="YP_007005947.1">
    <property type="nucleotide sequence ID" value="NC_019515.1"/>
</dbReference>
<organism evidence="1 2">
    <name type="scientific">Bacillus phage BCD7</name>
    <dbReference type="NCBI Taxonomy" id="1136534"/>
    <lineage>
        <taxon>Viruses</taxon>
        <taxon>Duplodnaviria</taxon>
        <taxon>Heunggongvirae</taxon>
        <taxon>Uroviricota</taxon>
        <taxon>Caudoviricetes</taxon>
        <taxon>Becedseptimavirus</taxon>
        <taxon>Becedseptimavirus BCD7</taxon>
    </lineage>
</organism>